<comment type="caution">
    <text evidence="2">The sequence shown here is derived from an EMBL/GenBank/DDBJ whole genome shotgun (WGS) entry which is preliminary data.</text>
</comment>
<feature type="compositionally biased region" description="Polar residues" evidence="1">
    <location>
        <begin position="1"/>
        <end position="11"/>
    </location>
</feature>
<reference evidence="2 3" key="1">
    <citation type="submission" date="2019-03" db="EMBL/GenBank/DDBJ databases">
        <title>Single cell metagenomics reveals metabolic interactions within the superorganism composed of flagellate Streblomastix strix and complex community of Bacteroidetes bacteria on its surface.</title>
        <authorList>
            <person name="Treitli S.C."/>
            <person name="Kolisko M."/>
            <person name="Husnik F."/>
            <person name="Keeling P."/>
            <person name="Hampl V."/>
        </authorList>
    </citation>
    <scope>NUCLEOTIDE SEQUENCE [LARGE SCALE GENOMIC DNA]</scope>
    <source>
        <strain evidence="2">ST1C</strain>
    </source>
</reference>
<evidence type="ECO:0000313" key="3">
    <source>
        <dbReference type="Proteomes" id="UP000324800"/>
    </source>
</evidence>
<name>A0A5J4UBF2_9EUKA</name>
<dbReference type="EMBL" id="SNRW01018215">
    <property type="protein sequence ID" value="KAA6367554.1"/>
    <property type="molecule type" value="Genomic_DNA"/>
</dbReference>
<feature type="compositionally biased region" description="Basic and acidic residues" evidence="1">
    <location>
        <begin position="159"/>
        <end position="168"/>
    </location>
</feature>
<sequence length="218" mass="25866">MRFYKNLSSPDLSKLPSGKENQDSPSNQLEVSLQPNEEGRSNFEKAPFVIPEQVEVSAECDVNEKLLQVTNERDQLLLEIWNKETTLFRLETLMKQKNMENNQLSHLVMLEKEEMRRRDFQRGNVMKNRRPRAPPPETQANFEKKENATIQIERSMGQVKRDEQRSERNAVNNGCQRRERKQEKRAADLIAEIIRRRKYEENEGNIEDEDLVIERRRI</sequence>
<evidence type="ECO:0000313" key="2">
    <source>
        <dbReference type="EMBL" id="KAA6367554.1"/>
    </source>
</evidence>
<dbReference type="Proteomes" id="UP000324800">
    <property type="component" value="Unassembled WGS sequence"/>
</dbReference>
<dbReference type="AlphaFoldDB" id="A0A5J4UBF2"/>
<evidence type="ECO:0000256" key="1">
    <source>
        <dbReference type="SAM" id="MobiDB-lite"/>
    </source>
</evidence>
<organism evidence="2 3">
    <name type="scientific">Streblomastix strix</name>
    <dbReference type="NCBI Taxonomy" id="222440"/>
    <lineage>
        <taxon>Eukaryota</taxon>
        <taxon>Metamonada</taxon>
        <taxon>Preaxostyla</taxon>
        <taxon>Oxymonadida</taxon>
        <taxon>Streblomastigidae</taxon>
        <taxon>Streblomastix</taxon>
    </lineage>
</organism>
<feature type="region of interest" description="Disordered" evidence="1">
    <location>
        <begin position="155"/>
        <end position="184"/>
    </location>
</feature>
<proteinExistence type="predicted"/>
<gene>
    <name evidence="2" type="ORF">EZS28_036920</name>
</gene>
<feature type="compositionally biased region" description="Polar residues" evidence="1">
    <location>
        <begin position="23"/>
        <end position="35"/>
    </location>
</feature>
<accession>A0A5J4UBF2</accession>
<protein>
    <submittedName>
        <fullName evidence="2">Uncharacterized protein</fullName>
    </submittedName>
</protein>
<feature type="region of interest" description="Disordered" evidence="1">
    <location>
        <begin position="1"/>
        <end position="40"/>
    </location>
</feature>